<dbReference type="SUPFAM" id="SSF56801">
    <property type="entry name" value="Acetyl-CoA synthetase-like"/>
    <property type="match status" value="1"/>
</dbReference>
<dbReference type="RefSeq" id="WP_386738052.1">
    <property type="nucleotide sequence ID" value="NZ_JBHRXI010000049.1"/>
</dbReference>
<dbReference type="EMBL" id="JBHRXI010000049">
    <property type="protein sequence ID" value="MFC3616732.1"/>
    <property type="molecule type" value="Genomic_DNA"/>
</dbReference>
<evidence type="ECO:0000313" key="5">
    <source>
        <dbReference type="Proteomes" id="UP001595629"/>
    </source>
</evidence>
<sequence length="504" mass="54018">MISVFDQGPPTPCPAPFNLAAHVMRHARDRGDKIALSVLGRDGVQDWTYAALEEAILGTATGLLKIGLVPGQIVLMRLGNSVEFPIAYLGAIAAGLVPVPTSSQLTEPETARIIAELSPAAVLRDPAVACADHPRQISLEELSAMRTLPPATYAMGDPERMAYVVYTSGTSGKQRAVAHAHRAIWARQMMVDGWYGLTGEDRLCHAGAFNWTYTLGTGLMDPWTIGATALVPQPGTDPARLADLLREHRATIFAAAPGVYRQMLARADSLHLSDLRHGLSAGEKLSRSLHENWVARTGTELYEAYGMSECSTFISSSPAHPARGEALGRPQPGRRVAIIGTDGPVPQGAEGTIAIHRSDPGLMLTYLNAPEEAEARMQGDWFLTGDQGAMAVDGEITFLGRDDDMMNAGGFRVSPVEVEEVLARYPGISQAGVASVEVKTDTFVIAAFYTGPEKLDEDGLRAYVGANLARYKQPRAFIHLPALPTGGNGKLLRRALPAYFEATA</sequence>
<dbReference type="Gene3D" id="3.40.50.12780">
    <property type="entry name" value="N-terminal domain of ligase-like"/>
    <property type="match status" value="1"/>
</dbReference>
<keyword evidence="5" id="KW-1185">Reference proteome</keyword>
<dbReference type="Gene3D" id="3.30.300.30">
    <property type="match status" value="1"/>
</dbReference>
<gene>
    <name evidence="4" type="ORF">ACFORG_23565</name>
</gene>
<organism evidence="4 5">
    <name type="scientific">Lutimaribacter marinistellae</name>
    <dbReference type="NCBI Taxonomy" id="1820329"/>
    <lineage>
        <taxon>Bacteria</taxon>
        <taxon>Pseudomonadati</taxon>
        <taxon>Pseudomonadota</taxon>
        <taxon>Alphaproteobacteria</taxon>
        <taxon>Rhodobacterales</taxon>
        <taxon>Roseobacteraceae</taxon>
        <taxon>Lutimaribacter</taxon>
    </lineage>
</organism>
<evidence type="ECO:0000313" key="4">
    <source>
        <dbReference type="EMBL" id="MFC3616732.1"/>
    </source>
</evidence>
<accession>A0ABV7TM99</accession>
<dbReference type="Pfam" id="PF13193">
    <property type="entry name" value="AMP-binding_C"/>
    <property type="match status" value="1"/>
</dbReference>
<name>A0ABV7TM99_9RHOB</name>
<dbReference type="Proteomes" id="UP001595629">
    <property type="component" value="Unassembled WGS sequence"/>
</dbReference>
<keyword evidence="1" id="KW-0436">Ligase</keyword>
<dbReference type="InterPro" id="IPR042099">
    <property type="entry name" value="ANL_N_sf"/>
</dbReference>
<protein>
    <submittedName>
        <fullName evidence="4">Class I adenylate-forming enzyme family protein</fullName>
    </submittedName>
</protein>
<reference evidence="5" key="1">
    <citation type="journal article" date="2019" name="Int. J. Syst. Evol. Microbiol.">
        <title>The Global Catalogue of Microorganisms (GCM) 10K type strain sequencing project: providing services to taxonomists for standard genome sequencing and annotation.</title>
        <authorList>
            <consortium name="The Broad Institute Genomics Platform"/>
            <consortium name="The Broad Institute Genome Sequencing Center for Infectious Disease"/>
            <person name="Wu L."/>
            <person name="Ma J."/>
        </authorList>
    </citation>
    <scope>NUCLEOTIDE SEQUENCE [LARGE SCALE GENOMIC DNA]</scope>
    <source>
        <strain evidence="5">KCTC 42911</strain>
    </source>
</reference>
<feature type="domain" description="AMP-dependent synthetase/ligase" evidence="2">
    <location>
        <begin position="25"/>
        <end position="367"/>
    </location>
</feature>
<dbReference type="InterPro" id="IPR000873">
    <property type="entry name" value="AMP-dep_synth/lig_dom"/>
</dbReference>
<dbReference type="InterPro" id="IPR045851">
    <property type="entry name" value="AMP-bd_C_sf"/>
</dbReference>
<evidence type="ECO:0000259" key="2">
    <source>
        <dbReference type="Pfam" id="PF00501"/>
    </source>
</evidence>
<dbReference type="InterPro" id="IPR025110">
    <property type="entry name" value="AMP-bd_C"/>
</dbReference>
<proteinExistence type="predicted"/>
<dbReference type="Pfam" id="PF00501">
    <property type="entry name" value="AMP-binding"/>
    <property type="match status" value="1"/>
</dbReference>
<comment type="caution">
    <text evidence="4">The sequence shown here is derived from an EMBL/GenBank/DDBJ whole genome shotgun (WGS) entry which is preliminary data.</text>
</comment>
<dbReference type="PANTHER" id="PTHR43352">
    <property type="entry name" value="ACETYL-COA SYNTHETASE"/>
    <property type="match status" value="1"/>
</dbReference>
<dbReference type="PANTHER" id="PTHR43352:SF1">
    <property type="entry name" value="ANTHRANILATE--COA LIGASE"/>
    <property type="match status" value="1"/>
</dbReference>
<feature type="domain" description="AMP-binding enzyme C-terminal" evidence="3">
    <location>
        <begin position="417"/>
        <end position="490"/>
    </location>
</feature>
<evidence type="ECO:0000259" key="3">
    <source>
        <dbReference type="Pfam" id="PF13193"/>
    </source>
</evidence>
<evidence type="ECO:0000256" key="1">
    <source>
        <dbReference type="ARBA" id="ARBA00022598"/>
    </source>
</evidence>